<feature type="transmembrane region" description="Helical" evidence="1">
    <location>
        <begin position="165"/>
        <end position="185"/>
    </location>
</feature>
<dbReference type="Proteomes" id="UP000232883">
    <property type="component" value="Chromosome"/>
</dbReference>
<feature type="transmembrane region" description="Helical" evidence="1">
    <location>
        <begin position="241"/>
        <end position="259"/>
    </location>
</feature>
<feature type="transmembrane region" description="Helical" evidence="1">
    <location>
        <begin position="382"/>
        <end position="404"/>
    </location>
</feature>
<feature type="transmembrane region" description="Helical" evidence="1">
    <location>
        <begin position="6"/>
        <end position="27"/>
    </location>
</feature>
<organism evidence="2 3">
    <name type="scientific">Spirosoma pollinicola</name>
    <dbReference type="NCBI Taxonomy" id="2057025"/>
    <lineage>
        <taxon>Bacteria</taxon>
        <taxon>Pseudomonadati</taxon>
        <taxon>Bacteroidota</taxon>
        <taxon>Cytophagia</taxon>
        <taxon>Cytophagales</taxon>
        <taxon>Cytophagaceae</taxon>
        <taxon>Spirosoma</taxon>
    </lineage>
</organism>
<keyword evidence="1" id="KW-0472">Membrane</keyword>
<protein>
    <recommendedName>
        <fullName evidence="4">Oligosaccharide repeat unit polymerase</fullName>
    </recommendedName>
</protein>
<keyword evidence="3" id="KW-1185">Reference proteome</keyword>
<dbReference type="EMBL" id="CP025096">
    <property type="protein sequence ID" value="AUD05547.1"/>
    <property type="molecule type" value="Genomic_DNA"/>
</dbReference>
<accession>A0A2K8Z6N3</accession>
<reference evidence="2 3" key="1">
    <citation type="submission" date="2017-11" db="EMBL/GenBank/DDBJ databases">
        <title>Taxonomic description and genome sequences of Spirosoma HA7 sp. nov., isolated from pollen microhabitat of Corylus avellana.</title>
        <authorList>
            <person name="Ambika Manirajan B."/>
            <person name="Suarez C."/>
            <person name="Ratering S."/>
            <person name="Geissler-Plaum R."/>
            <person name="Cardinale M."/>
            <person name="Sylvia S."/>
        </authorList>
    </citation>
    <scope>NUCLEOTIDE SEQUENCE [LARGE SCALE GENOMIC DNA]</scope>
    <source>
        <strain evidence="2 3">HA7</strain>
    </source>
</reference>
<gene>
    <name evidence="2" type="ORF">CWM47_29105</name>
</gene>
<feature type="transmembrane region" description="Helical" evidence="1">
    <location>
        <begin position="194"/>
        <end position="213"/>
    </location>
</feature>
<keyword evidence="1" id="KW-1133">Transmembrane helix</keyword>
<dbReference type="KEGG" id="spir:CWM47_29105"/>
<feature type="transmembrane region" description="Helical" evidence="1">
    <location>
        <begin position="85"/>
        <end position="102"/>
    </location>
</feature>
<proteinExistence type="predicted"/>
<feature type="transmembrane region" description="Helical" evidence="1">
    <location>
        <begin position="434"/>
        <end position="454"/>
    </location>
</feature>
<dbReference type="AlphaFoldDB" id="A0A2K8Z6N3"/>
<sequence length="472" mass="52972">MSLFGGSEFWLICTCVLSLIGGLYGLGNLLIIPHRRVNFLLMAAVIISVASALGMLIGFVAISFISTDMWEITLAYTYTTATDLSLAQGYANAFAIALWLLGNRLHTSGMMLSIYQDVQSCLQTHRRATLILVVGVFGCQLYLLNINVIVYGGNDLATEGEPTHPLLALITPLAPVVPFVLAYYARYCVQTRQWLVGLLIVGLLLGELSWFFLFGRRSVLYFFALLLAGFTYERVLTGKYIVGHIVPILLSILLILTIADTYHKLRTVYGFANLQRMSVVDGFRGLQAIDDDQYDKIRTTNMAFRSVYSSLAIGQFINLFRTTAHKPLAGKALRNSILLATPSDFLVDKKSVLAKEALYESTYALRLTDISETLYLESFIDFGWLGCFLYTGFISILFYGIYFVTNQYGSPLFSLVVCCMSIHLALSMVEMDMITYLATIRNLFLYYILTRLFFRKTVHTPLQYKTAESTEL</sequence>
<evidence type="ECO:0008006" key="4">
    <source>
        <dbReference type="Google" id="ProtNLM"/>
    </source>
</evidence>
<feature type="transmembrane region" description="Helical" evidence="1">
    <location>
        <begin position="219"/>
        <end position="236"/>
    </location>
</feature>
<evidence type="ECO:0000313" key="2">
    <source>
        <dbReference type="EMBL" id="AUD05547.1"/>
    </source>
</evidence>
<evidence type="ECO:0000256" key="1">
    <source>
        <dbReference type="SAM" id="Phobius"/>
    </source>
</evidence>
<keyword evidence="1" id="KW-0812">Transmembrane</keyword>
<feature type="transmembrane region" description="Helical" evidence="1">
    <location>
        <begin position="130"/>
        <end position="153"/>
    </location>
</feature>
<feature type="transmembrane region" description="Helical" evidence="1">
    <location>
        <begin position="39"/>
        <end position="65"/>
    </location>
</feature>
<evidence type="ECO:0000313" key="3">
    <source>
        <dbReference type="Proteomes" id="UP000232883"/>
    </source>
</evidence>
<feature type="transmembrane region" description="Helical" evidence="1">
    <location>
        <begin position="411"/>
        <end position="428"/>
    </location>
</feature>
<name>A0A2K8Z6N3_9BACT</name>